<dbReference type="CDD" id="cd00130">
    <property type="entry name" value="PAS"/>
    <property type="match status" value="1"/>
</dbReference>
<proteinExistence type="predicted"/>
<keyword evidence="5" id="KW-0418">Kinase</keyword>
<dbReference type="SMART" id="SM00388">
    <property type="entry name" value="HisKA"/>
    <property type="match status" value="1"/>
</dbReference>
<evidence type="ECO:0000256" key="7">
    <source>
        <dbReference type="SAM" id="Coils"/>
    </source>
</evidence>
<dbReference type="InterPro" id="IPR035965">
    <property type="entry name" value="PAS-like_dom_sf"/>
</dbReference>
<dbReference type="PROSITE" id="PS50109">
    <property type="entry name" value="HIS_KIN"/>
    <property type="match status" value="1"/>
</dbReference>
<dbReference type="Gene3D" id="2.10.70.100">
    <property type="match status" value="1"/>
</dbReference>
<protein>
    <recommendedName>
        <fullName evidence="2">histidine kinase</fullName>
        <ecNumber evidence="2">2.7.13.3</ecNumber>
    </recommendedName>
</protein>
<reference evidence="12 13" key="1">
    <citation type="submission" date="2021-11" db="EMBL/GenBank/DDBJ databases">
        <authorList>
            <person name="Lee D.-H."/>
            <person name="Kim S.-B."/>
        </authorList>
    </citation>
    <scope>NUCLEOTIDE SEQUENCE [LARGE SCALE GENOMIC DNA]</scope>
    <source>
        <strain evidence="12 13">KCTC 52223</strain>
    </source>
</reference>
<dbReference type="SUPFAM" id="SSF55785">
    <property type="entry name" value="PYP-like sensor domain (PAS domain)"/>
    <property type="match status" value="2"/>
</dbReference>
<dbReference type="InterPro" id="IPR011006">
    <property type="entry name" value="CheY-like_superfamily"/>
</dbReference>
<dbReference type="Pfam" id="PF00512">
    <property type="entry name" value="HisKA"/>
    <property type="match status" value="1"/>
</dbReference>
<sequence length="996" mass="108989">MNSEQRDSSFLAGGGEMGALMLAHDWKATPLGDPAGWPQSLRTAIRLMLNCGHPIYIFWGPDLLCFYNDAYRQSIGPERHPSSLGQPGRTVWEEIWPIIGPQIDQVMAGRGATWHENHLVPITRNGRREDVYWTYSYSPIDDADAPYGVGGVLVVCSETTQKVLNEQRLMREIERQRRMFQKAPGFIAVLTGPDHVYEYVNDAYLAIAGQRDFIGRSVREALPELEGQGFYELLDRVYSTGERYVAHAMKVRLATDASTRYIDFVYEPMRDEAGAVYGIFVSGHDITGRRIAELQSLLNEESLRLTTEAAEIGIWDVDFVTNTLTWSPRTKAMFGFSSDAVCTLDDFYAGLHPEDREATTRAFQAALDPAVRATYDVQYRTIGHDDGVVRWIAAKGKGLFDAAGNCYRAVGTAIDISAAKLADARHAFMLELSDALRGSDTHAALNEACALMGRFFGVSRVGYGHLDPVEDMFDYSECWTNGRAQPLLGRVPAHAFGVKIVNRLSAGETVVIADLLNDPLSDEEETRATARAVDTRAILVVPFLRAGRLRTIVYLNDRPIRHWRPDEVAFMEEVAERTRQVIERGEAEAALRALNATLEARVEARTAELRAAEEALRQSQKMEAIGQLTGGIAHDFNNLLQGITGSLDLVQRRVGQGRLGDLDRFISGAIASANRAAALTHRLLAFSRRQPLDPRPVQVNPLVGSMEELLRRTLGERVELTLALADGLWLTRCDANQLESAILNLAINARDAMPSGGRLVIGTQNRHTGAAEAAAHADRPAGDHVAISVTDTGTGMDAETIARAFEPFFTTKPMGQGTGLGLSMIYGFARQSGGYAWIDSALGRGTTVHLCLPRFEGEAGAEETESGTSEDATIETGETVLVVEDEPVVRNLVVEVLGDLGYRAIEAVDGPSGVEIVQSAQRIDLLITDVGLPGLNGRQVADAARALRPDLKVLFMTGYAENAALVFGALDTGMSVITKPFTMDALATRVREIIEA</sequence>
<name>A0ABS8KZZ1_9HYPH</name>
<dbReference type="Gene3D" id="3.30.565.10">
    <property type="entry name" value="Histidine kinase-like ATPase, C-terminal domain"/>
    <property type="match status" value="1"/>
</dbReference>
<dbReference type="Pfam" id="PF08447">
    <property type="entry name" value="PAS_3"/>
    <property type="match status" value="1"/>
</dbReference>
<dbReference type="Gene3D" id="3.30.450.20">
    <property type="entry name" value="PAS domain"/>
    <property type="match status" value="3"/>
</dbReference>
<comment type="caution">
    <text evidence="12">The sequence shown here is derived from an EMBL/GenBank/DDBJ whole genome shotgun (WGS) entry which is preliminary data.</text>
</comment>
<evidence type="ECO:0000256" key="5">
    <source>
        <dbReference type="ARBA" id="ARBA00022777"/>
    </source>
</evidence>
<feature type="domain" description="Response regulatory" evidence="9">
    <location>
        <begin position="879"/>
        <end position="994"/>
    </location>
</feature>
<dbReference type="InterPro" id="IPR036097">
    <property type="entry name" value="HisK_dim/P_sf"/>
</dbReference>
<keyword evidence="4" id="KW-0808">Transferase</keyword>
<dbReference type="PANTHER" id="PTHR43065:SF42">
    <property type="entry name" value="TWO-COMPONENT SENSOR PPRA"/>
    <property type="match status" value="1"/>
</dbReference>
<evidence type="ECO:0000256" key="1">
    <source>
        <dbReference type="ARBA" id="ARBA00000085"/>
    </source>
</evidence>
<gene>
    <name evidence="12" type="ORF">LJ725_21945</name>
</gene>
<evidence type="ECO:0000256" key="3">
    <source>
        <dbReference type="ARBA" id="ARBA00022553"/>
    </source>
</evidence>
<evidence type="ECO:0000259" key="8">
    <source>
        <dbReference type="PROSITE" id="PS50109"/>
    </source>
</evidence>
<dbReference type="PROSITE" id="PS50110">
    <property type="entry name" value="RESPONSE_REGULATORY"/>
    <property type="match status" value="1"/>
</dbReference>
<dbReference type="InterPro" id="IPR029016">
    <property type="entry name" value="GAF-like_dom_sf"/>
</dbReference>
<evidence type="ECO:0000259" key="9">
    <source>
        <dbReference type="PROSITE" id="PS50110"/>
    </source>
</evidence>
<dbReference type="Gene3D" id="3.40.50.2300">
    <property type="match status" value="1"/>
</dbReference>
<feature type="modified residue" description="4-aspartylphosphate" evidence="6">
    <location>
        <position position="929"/>
    </location>
</feature>
<dbReference type="EMBL" id="JAJISD010000010">
    <property type="protein sequence ID" value="MCC8431646.1"/>
    <property type="molecule type" value="Genomic_DNA"/>
</dbReference>
<feature type="domain" description="PAS" evidence="10">
    <location>
        <begin position="299"/>
        <end position="370"/>
    </location>
</feature>
<feature type="coiled-coil region" evidence="7">
    <location>
        <begin position="595"/>
        <end position="622"/>
    </location>
</feature>
<dbReference type="NCBIfam" id="TIGR00229">
    <property type="entry name" value="sensory_box"/>
    <property type="match status" value="1"/>
</dbReference>
<dbReference type="Pfam" id="PF08448">
    <property type="entry name" value="PAS_4"/>
    <property type="match status" value="1"/>
</dbReference>
<dbReference type="Proteomes" id="UP001198862">
    <property type="component" value="Unassembled WGS sequence"/>
</dbReference>
<dbReference type="PANTHER" id="PTHR43065">
    <property type="entry name" value="SENSOR HISTIDINE KINASE"/>
    <property type="match status" value="1"/>
</dbReference>
<dbReference type="SMART" id="SM00448">
    <property type="entry name" value="REC"/>
    <property type="match status" value="1"/>
</dbReference>
<evidence type="ECO:0000259" key="10">
    <source>
        <dbReference type="PROSITE" id="PS50112"/>
    </source>
</evidence>
<keyword evidence="3 6" id="KW-0597">Phosphoprotein</keyword>
<dbReference type="InterPro" id="IPR013655">
    <property type="entry name" value="PAS_fold_3"/>
</dbReference>
<dbReference type="Gene3D" id="1.10.287.130">
    <property type="match status" value="1"/>
</dbReference>
<dbReference type="InterPro" id="IPR000700">
    <property type="entry name" value="PAS-assoc_C"/>
</dbReference>
<dbReference type="Pfam" id="PF02518">
    <property type="entry name" value="HATPase_c"/>
    <property type="match status" value="1"/>
</dbReference>
<dbReference type="InterPro" id="IPR001610">
    <property type="entry name" value="PAC"/>
</dbReference>
<dbReference type="Pfam" id="PF01590">
    <property type="entry name" value="GAF"/>
    <property type="match status" value="1"/>
</dbReference>
<dbReference type="InterPro" id="IPR013656">
    <property type="entry name" value="PAS_4"/>
</dbReference>
<feature type="domain" description="Histidine kinase" evidence="8">
    <location>
        <begin position="631"/>
        <end position="856"/>
    </location>
</feature>
<evidence type="ECO:0000259" key="11">
    <source>
        <dbReference type="PROSITE" id="PS50113"/>
    </source>
</evidence>
<dbReference type="RefSeq" id="WP_230553048.1">
    <property type="nucleotide sequence ID" value="NZ_JAJISD010000010.1"/>
</dbReference>
<dbReference type="SMART" id="SM00091">
    <property type="entry name" value="PAS"/>
    <property type="match status" value="2"/>
</dbReference>
<dbReference type="SMART" id="SM00065">
    <property type="entry name" value="GAF"/>
    <property type="match status" value="1"/>
</dbReference>
<dbReference type="InterPro" id="IPR001789">
    <property type="entry name" value="Sig_transdc_resp-reg_receiver"/>
</dbReference>
<dbReference type="SMART" id="SM00387">
    <property type="entry name" value="HATPase_c"/>
    <property type="match status" value="1"/>
</dbReference>
<keyword evidence="13" id="KW-1185">Reference proteome</keyword>
<dbReference type="InterPro" id="IPR005467">
    <property type="entry name" value="His_kinase_dom"/>
</dbReference>
<evidence type="ECO:0000256" key="6">
    <source>
        <dbReference type="PROSITE-ProRule" id="PRU00169"/>
    </source>
</evidence>
<accession>A0ABS8KZZ1</accession>
<evidence type="ECO:0000256" key="4">
    <source>
        <dbReference type="ARBA" id="ARBA00022679"/>
    </source>
</evidence>
<dbReference type="InterPro" id="IPR003594">
    <property type="entry name" value="HATPase_dom"/>
</dbReference>
<dbReference type="SUPFAM" id="SSF55781">
    <property type="entry name" value="GAF domain-like"/>
    <property type="match status" value="1"/>
</dbReference>
<dbReference type="InterPro" id="IPR003018">
    <property type="entry name" value="GAF"/>
</dbReference>
<dbReference type="Pfam" id="PF00072">
    <property type="entry name" value="Response_reg"/>
    <property type="match status" value="1"/>
</dbReference>
<dbReference type="Gene3D" id="3.30.450.40">
    <property type="match status" value="1"/>
</dbReference>
<dbReference type="InterPro" id="IPR000014">
    <property type="entry name" value="PAS"/>
</dbReference>
<dbReference type="InterPro" id="IPR003661">
    <property type="entry name" value="HisK_dim/P_dom"/>
</dbReference>
<dbReference type="CDD" id="cd18161">
    <property type="entry name" value="REC_hyHK_blue-like"/>
    <property type="match status" value="1"/>
</dbReference>
<dbReference type="PROSITE" id="PS50113">
    <property type="entry name" value="PAC"/>
    <property type="match status" value="1"/>
</dbReference>
<dbReference type="PROSITE" id="PS50112">
    <property type="entry name" value="PAS"/>
    <property type="match status" value="1"/>
</dbReference>
<comment type="catalytic activity">
    <reaction evidence="1">
        <text>ATP + protein L-histidine = ADP + protein N-phospho-L-histidine.</text>
        <dbReference type="EC" id="2.7.13.3"/>
    </reaction>
</comment>
<evidence type="ECO:0000313" key="12">
    <source>
        <dbReference type="EMBL" id="MCC8431646.1"/>
    </source>
</evidence>
<dbReference type="EC" id="2.7.13.3" evidence="2"/>
<dbReference type="PRINTS" id="PR00344">
    <property type="entry name" value="BCTRLSENSOR"/>
</dbReference>
<dbReference type="SMART" id="SM00086">
    <property type="entry name" value="PAC"/>
    <property type="match status" value="2"/>
</dbReference>
<dbReference type="InterPro" id="IPR036890">
    <property type="entry name" value="HATPase_C_sf"/>
</dbReference>
<dbReference type="SUPFAM" id="SSF47384">
    <property type="entry name" value="Homodimeric domain of signal transducing histidine kinase"/>
    <property type="match status" value="1"/>
</dbReference>
<evidence type="ECO:0000313" key="13">
    <source>
        <dbReference type="Proteomes" id="UP001198862"/>
    </source>
</evidence>
<organism evidence="12 13">
    <name type="scientific">Reyranella aquatilis</name>
    <dbReference type="NCBI Taxonomy" id="2035356"/>
    <lineage>
        <taxon>Bacteria</taxon>
        <taxon>Pseudomonadati</taxon>
        <taxon>Pseudomonadota</taxon>
        <taxon>Alphaproteobacteria</taxon>
        <taxon>Hyphomicrobiales</taxon>
        <taxon>Reyranellaceae</taxon>
        <taxon>Reyranella</taxon>
    </lineage>
</organism>
<evidence type="ECO:0000256" key="2">
    <source>
        <dbReference type="ARBA" id="ARBA00012438"/>
    </source>
</evidence>
<feature type="domain" description="PAC" evidence="11">
    <location>
        <begin position="375"/>
        <end position="428"/>
    </location>
</feature>
<dbReference type="InterPro" id="IPR004358">
    <property type="entry name" value="Sig_transdc_His_kin-like_C"/>
</dbReference>
<dbReference type="SUPFAM" id="SSF52172">
    <property type="entry name" value="CheY-like"/>
    <property type="match status" value="1"/>
</dbReference>
<keyword evidence="7" id="KW-0175">Coiled coil</keyword>
<dbReference type="SUPFAM" id="SSF55874">
    <property type="entry name" value="ATPase domain of HSP90 chaperone/DNA topoisomerase II/histidine kinase"/>
    <property type="match status" value="1"/>
</dbReference>